<dbReference type="InterPro" id="IPR000620">
    <property type="entry name" value="EamA_dom"/>
</dbReference>
<organism evidence="8 9">
    <name type="scientific">Bordetella genomosp. 11</name>
    <dbReference type="NCBI Taxonomy" id="1416808"/>
    <lineage>
        <taxon>Bacteria</taxon>
        <taxon>Pseudomonadati</taxon>
        <taxon>Pseudomonadota</taxon>
        <taxon>Betaproteobacteria</taxon>
        <taxon>Burkholderiales</taxon>
        <taxon>Alcaligenaceae</taxon>
        <taxon>Bordetella</taxon>
    </lineage>
</organism>
<dbReference type="RefSeq" id="WP_094843995.1">
    <property type="nucleotide sequence ID" value="NZ_NEVS01000004.1"/>
</dbReference>
<reference evidence="9" key="1">
    <citation type="submission" date="2017-05" db="EMBL/GenBank/DDBJ databases">
        <title>Complete and WGS of Bordetella genogroups.</title>
        <authorList>
            <person name="Spilker T."/>
            <person name="Lipuma J."/>
        </authorList>
    </citation>
    <scope>NUCLEOTIDE SEQUENCE [LARGE SCALE GENOMIC DNA]</scope>
    <source>
        <strain evidence="9">AU8856</strain>
    </source>
</reference>
<dbReference type="SUPFAM" id="SSF103481">
    <property type="entry name" value="Multidrug resistance efflux transporter EmrE"/>
    <property type="match status" value="2"/>
</dbReference>
<sequence>MNVRLFLALLLPPFLWGSNAIVGKMAAGLIPPITLNVLRWTMALAVLLPFAIRRMARHRAALRAEWRSIAVGGFWGITCYNALQYLALTTSNPINTSLIGSSAPVFILLLGRLLFGAAIGARSACGAALSVAGVAWVMLGGRLDGLDAVHFVRGDLFMLAGTCAWSIYTWLLKRHPSRLPTDVLLCAQIVAGLGWSLPFMLAEHAWGGYAPMAIDWKTAAIVGYIGIFPSLVAFFCWQTAVSRTSPQQPIFFMNLTPIFTVLLSVVMLGVAPQPYHAVGLALILAGIFLARQGGARPAPAAAPARRGQAGR</sequence>
<proteinExistence type="inferred from homology"/>
<feature type="transmembrane region" description="Helical" evidence="6">
    <location>
        <begin position="183"/>
        <end position="201"/>
    </location>
</feature>
<feature type="transmembrane region" description="Helical" evidence="6">
    <location>
        <begin position="249"/>
        <end position="268"/>
    </location>
</feature>
<evidence type="ECO:0000256" key="4">
    <source>
        <dbReference type="ARBA" id="ARBA00022989"/>
    </source>
</evidence>
<feature type="transmembrane region" description="Helical" evidence="6">
    <location>
        <begin position="221"/>
        <end position="237"/>
    </location>
</feature>
<dbReference type="InterPro" id="IPR037185">
    <property type="entry name" value="EmrE-like"/>
</dbReference>
<evidence type="ECO:0000256" key="3">
    <source>
        <dbReference type="ARBA" id="ARBA00022692"/>
    </source>
</evidence>
<dbReference type="InterPro" id="IPR050638">
    <property type="entry name" value="AA-Vitamin_Transporters"/>
</dbReference>
<feature type="domain" description="EamA" evidence="7">
    <location>
        <begin position="7"/>
        <end position="138"/>
    </location>
</feature>
<dbReference type="GO" id="GO:0016020">
    <property type="term" value="C:membrane"/>
    <property type="evidence" value="ECO:0007669"/>
    <property type="project" value="UniProtKB-SubCell"/>
</dbReference>
<dbReference type="PANTHER" id="PTHR32322">
    <property type="entry name" value="INNER MEMBRANE TRANSPORTER"/>
    <property type="match status" value="1"/>
</dbReference>
<keyword evidence="5 6" id="KW-0472">Membrane</keyword>
<evidence type="ECO:0000313" key="9">
    <source>
        <dbReference type="Proteomes" id="UP000215767"/>
    </source>
</evidence>
<comment type="similarity">
    <text evidence="2">Belongs to the EamA transporter family.</text>
</comment>
<protein>
    <recommendedName>
        <fullName evidence="7">EamA domain-containing protein</fullName>
    </recommendedName>
</protein>
<dbReference type="OrthoDB" id="4167046at2"/>
<accession>A0A261ULW2</accession>
<evidence type="ECO:0000256" key="6">
    <source>
        <dbReference type="SAM" id="Phobius"/>
    </source>
</evidence>
<dbReference type="PANTHER" id="PTHR32322:SF2">
    <property type="entry name" value="EAMA DOMAIN-CONTAINING PROTEIN"/>
    <property type="match status" value="1"/>
</dbReference>
<dbReference type="Proteomes" id="UP000215767">
    <property type="component" value="Unassembled WGS sequence"/>
</dbReference>
<dbReference type="AlphaFoldDB" id="A0A261ULW2"/>
<evidence type="ECO:0000256" key="2">
    <source>
        <dbReference type="ARBA" id="ARBA00007362"/>
    </source>
</evidence>
<keyword evidence="4 6" id="KW-1133">Transmembrane helix</keyword>
<evidence type="ECO:0000256" key="5">
    <source>
        <dbReference type="ARBA" id="ARBA00023136"/>
    </source>
</evidence>
<feature type="transmembrane region" description="Helical" evidence="6">
    <location>
        <begin position="121"/>
        <end position="139"/>
    </location>
</feature>
<evidence type="ECO:0000313" key="8">
    <source>
        <dbReference type="EMBL" id="OZI62621.1"/>
    </source>
</evidence>
<feature type="transmembrane region" description="Helical" evidence="6">
    <location>
        <begin position="274"/>
        <end position="290"/>
    </location>
</feature>
<evidence type="ECO:0000256" key="1">
    <source>
        <dbReference type="ARBA" id="ARBA00004141"/>
    </source>
</evidence>
<dbReference type="EMBL" id="NEVS01000004">
    <property type="protein sequence ID" value="OZI62621.1"/>
    <property type="molecule type" value="Genomic_DNA"/>
</dbReference>
<feature type="transmembrane region" description="Helical" evidence="6">
    <location>
        <begin position="30"/>
        <end position="52"/>
    </location>
</feature>
<dbReference type="Gene3D" id="1.10.3730.20">
    <property type="match status" value="1"/>
</dbReference>
<gene>
    <name evidence="8" type="ORF">CAL28_26100</name>
</gene>
<feature type="domain" description="EamA" evidence="7">
    <location>
        <begin position="153"/>
        <end position="290"/>
    </location>
</feature>
<feature type="transmembrane region" description="Helical" evidence="6">
    <location>
        <begin position="94"/>
        <end position="114"/>
    </location>
</feature>
<evidence type="ECO:0000259" key="7">
    <source>
        <dbReference type="Pfam" id="PF00892"/>
    </source>
</evidence>
<feature type="transmembrane region" description="Helical" evidence="6">
    <location>
        <begin position="151"/>
        <end position="171"/>
    </location>
</feature>
<keyword evidence="9" id="KW-1185">Reference proteome</keyword>
<comment type="subcellular location">
    <subcellularLocation>
        <location evidence="1">Membrane</location>
        <topology evidence="1">Multi-pass membrane protein</topology>
    </subcellularLocation>
</comment>
<dbReference type="Pfam" id="PF00892">
    <property type="entry name" value="EamA"/>
    <property type="match status" value="2"/>
</dbReference>
<name>A0A261ULW2_9BORD</name>
<keyword evidence="3 6" id="KW-0812">Transmembrane</keyword>
<comment type="caution">
    <text evidence="8">The sequence shown here is derived from an EMBL/GenBank/DDBJ whole genome shotgun (WGS) entry which is preliminary data.</text>
</comment>
<feature type="transmembrane region" description="Helical" evidence="6">
    <location>
        <begin position="64"/>
        <end position="88"/>
    </location>
</feature>